<comment type="pathway">
    <text evidence="1 7">Cell wall biogenesis; peptidoglycan biosynthesis.</text>
</comment>
<evidence type="ECO:0000313" key="9">
    <source>
        <dbReference type="EMBL" id="MBB2148697.1"/>
    </source>
</evidence>
<dbReference type="PANTHER" id="PTHR41533">
    <property type="entry name" value="L,D-TRANSPEPTIDASE HI_1667-RELATED"/>
    <property type="match status" value="1"/>
</dbReference>
<gene>
    <name evidence="9" type="ORF">GM920_07215</name>
</gene>
<evidence type="ECO:0000259" key="8">
    <source>
        <dbReference type="PROSITE" id="PS52029"/>
    </source>
</evidence>
<proteinExistence type="inferred from homology"/>
<comment type="caution">
    <text evidence="9">The sequence shown here is derived from an EMBL/GenBank/DDBJ whole genome shotgun (WGS) entry which is preliminary data.</text>
</comment>
<accession>A0ABR6ETU7</accession>
<feature type="active site" description="Nucleophile" evidence="7">
    <location>
        <position position="425"/>
    </location>
</feature>
<keyword evidence="6 7" id="KW-0961">Cell wall biogenesis/degradation</keyword>
<protein>
    <submittedName>
        <fullName evidence="9">L,D-transpeptidase family protein</fullName>
    </submittedName>
</protein>
<dbReference type="InterPro" id="IPR038063">
    <property type="entry name" value="Transpep_catalytic_dom"/>
</dbReference>
<feature type="domain" description="L,D-TPase catalytic" evidence="8">
    <location>
        <begin position="269"/>
        <end position="469"/>
    </location>
</feature>
<organism evidence="9 10">
    <name type="scientific">Pedobacter gandavensis</name>
    <dbReference type="NCBI Taxonomy" id="2679963"/>
    <lineage>
        <taxon>Bacteria</taxon>
        <taxon>Pseudomonadati</taxon>
        <taxon>Bacteroidota</taxon>
        <taxon>Sphingobacteriia</taxon>
        <taxon>Sphingobacteriales</taxon>
        <taxon>Sphingobacteriaceae</taxon>
        <taxon>Pedobacter</taxon>
    </lineage>
</organism>
<dbReference type="InterPro" id="IPR052905">
    <property type="entry name" value="LD-transpeptidase_YkuD-like"/>
</dbReference>
<dbReference type="PANTHER" id="PTHR41533:SF2">
    <property type="entry name" value="BLR7131 PROTEIN"/>
    <property type="match status" value="1"/>
</dbReference>
<keyword evidence="10" id="KW-1185">Reference proteome</keyword>
<evidence type="ECO:0000256" key="4">
    <source>
        <dbReference type="ARBA" id="ARBA00022960"/>
    </source>
</evidence>
<comment type="similarity">
    <text evidence="2">Belongs to the YkuD family.</text>
</comment>
<evidence type="ECO:0000256" key="7">
    <source>
        <dbReference type="PROSITE-ProRule" id="PRU01373"/>
    </source>
</evidence>
<feature type="active site" description="Proton donor/acceptor" evidence="7">
    <location>
        <position position="406"/>
    </location>
</feature>
<evidence type="ECO:0000256" key="1">
    <source>
        <dbReference type="ARBA" id="ARBA00004752"/>
    </source>
</evidence>
<dbReference type="Pfam" id="PF03734">
    <property type="entry name" value="YkuD"/>
    <property type="match status" value="1"/>
</dbReference>
<dbReference type="InterPro" id="IPR005490">
    <property type="entry name" value="LD_TPept_cat_dom"/>
</dbReference>
<evidence type="ECO:0000313" key="10">
    <source>
        <dbReference type="Proteomes" id="UP000636110"/>
    </source>
</evidence>
<evidence type="ECO:0000256" key="3">
    <source>
        <dbReference type="ARBA" id="ARBA00022679"/>
    </source>
</evidence>
<dbReference type="PROSITE" id="PS52029">
    <property type="entry name" value="LD_TPASE"/>
    <property type="match status" value="1"/>
</dbReference>
<sequence>MLKGVGFGLRAGSIFVLMFVAVLSSCAIKRPKESVVQQSYAPQSIGMADPQVIDALQRKKKEQRNEKVKGRNDSITVFKKFLSVALSRSEYPRWLDSLYKLHDYRPFLQDQTFGGLVDHLRKTTLHGLDTNYFYLNEIGPRILELSQAQAKSETLKYPEKVQLELLMAAALLKYSRAMQYGLIAPDSLDKNYFLKTQAPDSSKIMRVFNAPDLLFFLDSIQPSSEAYRSLQKALQADAGAINRNKEDAAQTIKLNLERLRWQNKPDAQKYVLVNIPDYTLDVMEKGVSTLQMKVCVGEGRKESDPEGSRETPQLNSMIYSVQVNPIWNIPASIARKEISRYAARNPNYLSNNDIDVYQDGKRISSKNIDWSIVDVSQYTFKQRPGEQNSLGKIKFIFNNNSSVYLHDTPVRSAFKKKVRAISHGCVRVEKPMDLALALFGPGKTFDQIKTAMERSYPRAKYIGLPVKIPVYLTYTTAWVDDKGLLQIRNDIYGLDNLLYNEMKSRQMITE</sequence>
<dbReference type="EMBL" id="WNXC01000001">
    <property type="protein sequence ID" value="MBB2148697.1"/>
    <property type="molecule type" value="Genomic_DNA"/>
</dbReference>
<dbReference type="SUPFAM" id="SSF141523">
    <property type="entry name" value="L,D-transpeptidase catalytic domain-like"/>
    <property type="match status" value="1"/>
</dbReference>
<dbReference type="RefSeq" id="WP_182954927.1">
    <property type="nucleotide sequence ID" value="NZ_WNXC01000001.1"/>
</dbReference>
<dbReference type="CDD" id="cd16913">
    <property type="entry name" value="YkuD_like"/>
    <property type="match status" value="1"/>
</dbReference>
<keyword evidence="4 7" id="KW-0133">Cell shape</keyword>
<evidence type="ECO:0000256" key="5">
    <source>
        <dbReference type="ARBA" id="ARBA00022984"/>
    </source>
</evidence>
<dbReference type="Gene3D" id="2.40.440.10">
    <property type="entry name" value="L,D-transpeptidase catalytic domain-like"/>
    <property type="match status" value="1"/>
</dbReference>
<reference evidence="9 10" key="1">
    <citation type="submission" date="2019-11" db="EMBL/GenBank/DDBJ databases">
        <title>Description of Pedobacter sp. LMG 31462T.</title>
        <authorList>
            <person name="Carlier A."/>
            <person name="Qi S."/>
            <person name="Vandamme P."/>
        </authorList>
    </citation>
    <scope>NUCLEOTIDE SEQUENCE [LARGE SCALE GENOMIC DNA]</scope>
    <source>
        <strain evidence="9 10">LMG 31462</strain>
    </source>
</reference>
<evidence type="ECO:0000256" key="2">
    <source>
        <dbReference type="ARBA" id="ARBA00005992"/>
    </source>
</evidence>
<dbReference type="InterPro" id="IPR045380">
    <property type="entry name" value="LD_TPept_scaffold_dom"/>
</dbReference>
<keyword evidence="5 7" id="KW-0573">Peptidoglycan synthesis</keyword>
<keyword evidence="3" id="KW-0808">Transferase</keyword>
<name>A0ABR6ETU7_9SPHI</name>
<evidence type="ECO:0000256" key="6">
    <source>
        <dbReference type="ARBA" id="ARBA00023316"/>
    </source>
</evidence>
<dbReference type="Pfam" id="PF20142">
    <property type="entry name" value="Scaffold"/>
    <property type="match status" value="1"/>
</dbReference>
<dbReference type="Proteomes" id="UP000636110">
    <property type="component" value="Unassembled WGS sequence"/>
</dbReference>
<dbReference type="PROSITE" id="PS51257">
    <property type="entry name" value="PROKAR_LIPOPROTEIN"/>
    <property type="match status" value="1"/>
</dbReference>